<name>A0A1F6BT56_9BACT</name>
<dbReference type="AlphaFoldDB" id="A0A1F6BT56"/>
<comment type="caution">
    <text evidence="1">The sequence shown here is derived from an EMBL/GenBank/DDBJ whole genome shotgun (WGS) entry which is preliminary data.</text>
</comment>
<accession>A0A1F6BT56</accession>
<dbReference type="EMBL" id="MFKK01000034">
    <property type="protein sequence ID" value="OGG40100.1"/>
    <property type="molecule type" value="Genomic_DNA"/>
</dbReference>
<organism evidence="1 2">
    <name type="scientific">Candidatus Jorgensenbacteria bacterium RIFCSPLOWO2_01_FULL_45_25b</name>
    <dbReference type="NCBI Taxonomy" id="1798471"/>
    <lineage>
        <taxon>Bacteria</taxon>
        <taxon>Candidatus Joergenseniibacteriota</taxon>
    </lineage>
</organism>
<protein>
    <recommendedName>
        <fullName evidence="3">Methyltransferase type 11 domain-containing protein</fullName>
    </recommendedName>
</protein>
<evidence type="ECO:0000313" key="2">
    <source>
        <dbReference type="Proteomes" id="UP000176996"/>
    </source>
</evidence>
<evidence type="ECO:0008006" key="3">
    <source>
        <dbReference type="Google" id="ProtNLM"/>
    </source>
</evidence>
<dbReference type="InterPro" id="IPR029063">
    <property type="entry name" value="SAM-dependent_MTases_sf"/>
</dbReference>
<sequence>MSIEKPTIEQPETNKARIILEVGAGLFPSPYGMSNKPDDNTRYIAIEPSQTKTKRLNAVLRHEERKDVIRARGEALPIASEKINEVILQNVIGDPRITEKEDDREGLETSLKDIISEIHRVLQDGGVVHIIETYTPNWQKPDDVRLLFEKNGFALTKKVVMKDPLETTGKTREQFKPFMRGEYVGIGSYLLEFTKLPAEHANETKS</sequence>
<dbReference type="Proteomes" id="UP000176996">
    <property type="component" value="Unassembled WGS sequence"/>
</dbReference>
<dbReference type="Gene3D" id="3.40.50.150">
    <property type="entry name" value="Vaccinia Virus protein VP39"/>
    <property type="match status" value="1"/>
</dbReference>
<gene>
    <name evidence="1" type="ORF">A3A21_01665</name>
</gene>
<dbReference type="SUPFAM" id="SSF53335">
    <property type="entry name" value="S-adenosyl-L-methionine-dependent methyltransferases"/>
    <property type="match status" value="1"/>
</dbReference>
<evidence type="ECO:0000313" key="1">
    <source>
        <dbReference type="EMBL" id="OGG40100.1"/>
    </source>
</evidence>
<reference evidence="1 2" key="1">
    <citation type="journal article" date="2016" name="Nat. Commun.">
        <title>Thousands of microbial genomes shed light on interconnected biogeochemical processes in an aquifer system.</title>
        <authorList>
            <person name="Anantharaman K."/>
            <person name="Brown C.T."/>
            <person name="Hug L.A."/>
            <person name="Sharon I."/>
            <person name="Castelle C.J."/>
            <person name="Probst A.J."/>
            <person name="Thomas B.C."/>
            <person name="Singh A."/>
            <person name="Wilkins M.J."/>
            <person name="Karaoz U."/>
            <person name="Brodie E.L."/>
            <person name="Williams K.H."/>
            <person name="Hubbard S.S."/>
            <person name="Banfield J.F."/>
        </authorList>
    </citation>
    <scope>NUCLEOTIDE SEQUENCE [LARGE SCALE GENOMIC DNA]</scope>
</reference>
<dbReference type="STRING" id="1798471.A3A21_01665"/>
<proteinExistence type="predicted"/>